<name>A0A411WKF6_9GAMM</name>
<comment type="catalytic activity">
    <reaction evidence="4">
        <text>hydroxyacetone + NADP(+) = methylglyoxal + NADPH + H(+)</text>
        <dbReference type="Rhea" id="RHEA:27986"/>
        <dbReference type="ChEBI" id="CHEBI:15378"/>
        <dbReference type="ChEBI" id="CHEBI:17158"/>
        <dbReference type="ChEBI" id="CHEBI:27957"/>
        <dbReference type="ChEBI" id="CHEBI:57783"/>
        <dbReference type="ChEBI" id="CHEBI:58349"/>
    </reaction>
</comment>
<feature type="domain" description="NADP-dependent oxidoreductase" evidence="8">
    <location>
        <begin position="30"/>
        <end position="263"/>
    </location>
</feature>
<evidence type="ECO:0000256" key="2">
    <source>
        <dbReference type="ARBA" id="ARBA00022857"/>
    </source>
</evidence>
<protein>
    <submittedName>
        <fullName evidence="9">Aldo/keto reductase</fullName>
    </submittedName>
</protein>
<dbReference type="Pfam" id="PF00248">
    <property type="entry name" value="Aldo_ket_red"/>
    <property type="match status" value="1"/>
</dbReference>
<dbReference type="OrthoDB" id="9804790at2"/>
<dbReference type="GO" id="GO:0016616">
    <property type="term" value="F:oxidoreductase activity, acting on the CH-OH group of donors, NAD or NADP as acceptor"/>
    <property type="evidence" value="ECO:0007669"/>
    <property type="project" value="UniProtKB-ARBA"/>
</dbReference>
<dbReference type="Proteomes" id="UP000293154">
    <property type="component" value="Chromosome"/>
</dbReference>
<feature type="site" description="Lowers pKa of active site Tyr" evidence="7">
    <location>
        <position position="80"/>
    </location>
</feature>
<dbReference type="PANTHER" id="PTHR43827">
    <property type="entry name" value="2,5-DIKETO-D-GLUCONIC ACID REDUCTASE"/>
    <property type="match status" value="1"/>
</dbReference>
<keyword evidence="2" id="KW-0521">NADP</keyword>
<dbReference type="AlphaFoldDB" id="A0A411WKF6"/>
<dbReference type="RefSeq" id="WP_130591636.1">
    <property type="nucleotide sequence ID" value="NZ_CP034752.1"/>
</dbReference>
<evidence type="ECO:0000256" key="1">
    <source>
        <dbReference type="ARBA" id="ARBA00007905"/>
    </source>
</evidence>
<evidence type="ECO:0000313" key="10">
    <source>
        <dbReference type="Proteomes" id="UP000293154"/>
    </source>
</evidence>
<dbReference type="InterPro" id="IPR036812">
    <property type="entry name" value="NAD(P)_OxRdtase_dom_sf"/>
</dbReference>
<reference evidence="9 10" key="1">
    <citation type="submission" date="2019-03" db="EMBL/GenBank/DDBJ databases">
        <title>Pragia sp. nov. isolated from the gut tract of Carduelis flavirostris.</title>
        <authorList>
            <person name="Ge Y."/>
        </authorList>
    </citation>
    <scope>NUCLEOTIDE SEQUENCE [LARGE SCALE GENOMIC DNA]</scope>
    <source>
        <strain evidence="9 10">CF-458</strain>
    </source>
</reference>
<dbReference type="InterPro" id="IPR018170">
    <property type="entry name" value="Aldo/ket_reductase_CS"/>
</dbReference>
<evidence type="ECO:0000256" key="5">
    <source>
        <dbReference type="PIRSR" id="PIRSR000097-1"/>
    </source>
</evidence>
<dbReference type="FunFam" id="3.20.20.100:FF:000015">
    <property type="entry name" value="Oxidoreductase, aldo/keto reductase family"/>
    <property type="match status" value="1"/>
</dbReference>
<keyword evidence="3" id="KW-0560">Oxidoreductase</keyword>
<dbReference type="SUPFAM" id="SSF51430">
    <property type="entry name" value="NAD(P)-linked oxidoreductase"/>
    <property type="match status" value="1"/>
</dbReference>
<evidence type="ECO:0000256" key="4">
    <source>
        <dbReference type="ARBA" id="ARBA00049445"/>
    </source>
</evidence>
<accession>A0A411WKF6</accession>
<evidence type="ECO:0000256" key="7">
    <source>
        <dbReference type="PIRSR" id="PIRSR000097-3"/>
    </source>
</evidence>
<proteinExistence type="inferred from homology"/>
<organism evidence="9 10">
    <name type="scientific">Limnobaculum zhutongyuii</name>
    <dbReference type="NCBI Taxonomy" id="2498113"/>
    <lineage>
        <taxon>Bacteria</taxon>
        <taxon>Pseudomonadati</taxon>
        <taxon>Pseudomonadota</taxon>
        <taxon>Gammaproteobacteria</taxon>
        <taxon>Enterobacterales</taxon>
        <taxon>Budviciaceae</taxon>
        <taxon>Limnobaculum</taxon>
    </lineage>
</organism>
<dbReference type="PROSITE" id="PS00063">
    <property type="entry name" value="ALDOKETO_REDUCTASE_3"/>
    <property type="match status" value="1"/>
</dbReference>
<gene>
    <name evidence="9" type="ORF">EKN56_09940</name>
</gene>
<dbReference type="PIRSF" id="PIRSF000097">
    <property type="entry name" value="AKR"/>
    <property type="match status" value="1"/>
</dbReference>
<evidence type="ECO:0000259" key="8">
    <source>
        <dbReference type="Pfam" id="PF00248"/>
    </source>
</evidence>
<dbReference type="InterPro" id="IPR020471">
    <property type="entry name" value="AKR"/>
</dbReference>
<dbReference type="KEGG" id="prag:EKN56_09940"/>
<feature type="active site" description="Proton donor" evidence="5">
    <location>
        <position position="55"/>
    </location>
</feature>
<sequence length="279" mass="31742">MKKRGLQDKVKLNNGVLMPQHGFGVYKIDNQADAEVAINKALEVGYRAFDTAQLYHNEGILGNLLQQSGVARDELFITTKIGDENQGYDATLSSFEQSMKALKLDTLDLLLVHWPSQQHFFDTWRALEGLYKEMRVRAIGVCNFNASHLDRLANMATVVPAVNQIECHPYLTQYPLKNYLKQHNVIAEAWSPLGRGIVLDDPVLKTIADYYHKSTAQVVLRWHLQQEMVIIPKSVTPSRIAENVDIYDFALSDEHMTMIDGLNRDYRTGHDPDDVYPNI</sequence>
<dbReference type="PROSITE" id="PS00798">
    <property type="entry name" value="ALDOKETO_REDUCTASE_1"/>
    <property type="match status" value="1"/>
</dbReference>
<dbReference type="PANTHER" id="PTHR43827:SF3">
    <property type="entry name" value="NADP-DEPENDENT OXIDOREDUCTASE DOMAIN-CONTAINING PROTEIN"/>
    <property type="match status" value="1"/>
</dbReference>
<dbReference type="Gene3D" id="3.20.20.100">
    <property type="entry name" value="NADP-dependent oxidoreductase domain"/>
    <property type="match status" value="1"/>
</dbReference>
<dbReference type="PRINTS" id="PR00069">
    <property type="entry name" value="ALDKETRDTASE"/>
</dbReference>
<feature type="binding site" evidence="6">
    <location>
        <position position="113"/>
    </location>
    <ligand>
        <name>substrate</name>
    </ligand>
</feature>
<dbReference type="EMBL" id="CP034752">
    <property type="protein sequence ID" value="QBH96699.1"/>
    <property type="molecule type" value="Genomic_DNA"/>
</dbReference>
<comment type="similarity">
    <text evidence="1">Belongs to the aldo/keto reductase family.</text>
</comment>
<evidence type="ECO:0000256" key="6">
    <source>
        <dbReference type="PIRSR" id="PIRSR000097-2"/>
    </source>
</evidence>
<evidence type="ECO:0000256" key="3">
    <source>
        <dbReference type="ARBA" id="ARBA00023002"/>
    </source>
</evidence>
<dbReference type="InterPro" id="IPR023210">
    <property type="entry name" value="NADP_OxRdtase_dom"/>
</dbReference>
<dbReference type="PROSITE" id="PS00062">
    <property type="entry name" value="ALDOKETO_REDUCTASE_2"/>
    <property type="match status" value="1"/>
</dbReference>
<keyword evidence="10" id="KW-1185">Reference proteome</keyword>
<evidence type="ECO:0000313" key="9">
    <source>
        <dbReference type="EMBL" id="QBH96699.1"/>
    </source>
</evidence>